<proteinExistence type="predicted"/>
<protein>
    <submittedName>
        <fullName evidence="2">Uncharacterized protein</fullName>
    </submittedName>
</protein>
<reference evidence="2" key="1">
    <citation type="submission" date="2018-02" db="EMBL/GenBank/DDBJ databases">
        <title>Rhizophora mucronata_Transcriptome.</title>
        <authorList>
            <person name="Meera S.P."/>
            <person name="Sreeshan A."/>
            <person name="Augustine A."/>
        </authorList>
    </citation>
    <scope>NUCLEOTIDE SEQUENCE</scope>
    <source>
        <tissue evidence="2">Leaf</tissue>
    </source>
</reference>
<accession>A0A2P2NHZ9</accession>
<name>A0A2P2NHZ9_RHIMU</name>
<dbReference type="PANTHER" id="PTHR35469">
    <property type="entry name" value="TRANSMEMBRANE PROTEIN"/>
    <property type="match status" value="1"/>
</dbReference>
<feature type="transmembrane region" description="Helical" evidence="1">
    <location>
        <begin position="157"/>
        <end position="178"/>
    </location>
</feature>
<sequence>MKAKGSNDTSECNTFDTARAPTLVEMSKMQAPVAIPSAETTLNQPRFFSSKLMNSCVVASERTRAICSLIIASLVVIAAVDYPLLGIDLVSSQSVIASRPLYMVLLMDVTIVLTRMYRERGNAPEDAEDARLIHNEDRHNWTEAIKLLERGLAIYQAFRGAFIDCSIYLVVVICGLSLI</sequence>
<keyword evidence="1" id="KW-1133">Transmembrane helix</keyword>
<keyword evidence="1" id="KW-0812">Transmembrane</keyword>
<dbReference type="PANTHER" id="PTHR35469:SF5">
    <property type="entry name" value="TRANSMEMBRANE PROTEIN"/>
    <property type="match status" value="1"/>
</dbReference>
<dbReference type="EMBL" id="GGEC01061634">
    <property type="protein sequence ID" value="MBX42118.1"/>
    <property type="molecule type" value="Transcribed_RNA"/>
</dbReference>
<evidence type="ECO:0000313" key="2">
    <source>
        <dbReference type="EMBL" id="MBX42118.1"/>
    </source>
</evidence>
<organism evidence="2">
    <name type="scientific">Rhizophora mucronata</name>
    <name type="common">Asiatic mangrove</name>
    <dbReference type="NCBI Taxonomy" id="61149"/>
    <lineage>
        <taxon>Eukaryota</taxon>
        <taxon>Viridiplantae</taxon>
        <taxon>Streptophyta</taxon>
        <taxon>Embryophyta</taxon>
        <taxon>Tracheophyta</taxon>
        <taxon>Spermatophyta</taxon>
        <taxon>Magnoliopsida</taxon>
        <taxon>eudicotyledons</taxon>
        <taxon>Gunneridae</taxon>
        <taxon>Pentapetalae</taxon>
        <taxon>rosids</taxon>
        <taxon>fabids</taxon>
        <taxon>Malpighiales</taxon>
        <taxon>Rhizophoraceae</taxon>
        <taxon>Rhizophora</taxon>
    </lineage>
</organism>
<evidence type="ECO:0000256" key="1">
    <source>
        <dbReference type="SAM" id="Phobius"/>
    </source>
</evidence>
<dbReference type="AlphaFoldDB" id="A0A2P2NHZ9"/>
<keyword evidence="1" id="KW-0472">Membrane</keyword>
<feature type="transmembrane region" description="Helical" evidence="1">
    <location>
        <begin position="65"/>
        <end position="84"/>
    </location>
</feature>